<proteinExistence type="predicted"/>
<name>A0AAV0KS60_9ROSI</name>
<accession>A0AAV0KS60</accession>
<evidence type="ECO:0000313" key="2">
    <source>
        <dbReference type="EMBL" id="CAI0425003.1"/>
    </source>
</evidence>
<organism evidence="2 3">
    <name type="scientific">Linum tenue</name>
    <dbReference type="NCBI Taxonomy" id="586396"/>
    <lineage>
        <taxon>Eukaryota</taxon>
        <taxon>Viridiplantae</taxon>
        <taxon>Streptophyta</taxon>
        <taxon>Embryophyta</taxon>
        <taxon>Tracheophyta</taxon>
        <taxon>Spermatophyta</taxon>
        <taxon>Magnoliopsida</taxon>
        <taxon>eudicotyledons</taxon>
        <taxon>Gunneridae</taxon>
        <taxon>Pentapetalae</taxon>
        <taxon>rosids</taxon>
        <taxon>fabids</taxon>
        <taxon>Malpighiales</taxon>
        <taxon>Linaceae</taxon>
        <taxon>Linum</taxon>
    </lineage>
</organism>
<protein>
    <submittedName>
        <fullName evidence="2">Uncharacterized protein</fullName>
    </submittedName>
</protein>
<keyword evidence="3" id="KW-1185">Reference proteome</keyword>
<sequence length="77" mass="8308">MRVGESRRLTIPAASWPRCRSSSSSSTREGNPSEDGDGGEVIPTTIPPPLPLDSDQSEGAEGVVYDINLLKVRKERV</sequence>
<reference evidence="2" key="1">
    <citation type="submission" date="2022-08" db="EMBL/GenBank/DDBJ databases">
        <authorList>
            <person name="Gutierrez-Valencia J."/>
        </authorList>
    </citation>
    <scope>NUCLEOTIDE SEQUENCE</scope>
</reference>
<evidence type="ECO:0000256" key="1">
    <source>
        <dbReference type="SAM" id="MobiDB-lite"/>
    </source>
</evidence>
<dbReference type="AlphaFoldDB" id="A0AAV0KS60"/>
<dbReference type="Proteomes" id="UP001154282">
    <property type="component" value="Unassembled WGS sequence"/>
</dbReference>
<feature type="region of interest" description="Disordered" evidence="1">
    <location>
        <begin position="1"/>
        <end position="61"/>
    </location>
</feature>
<comment type="caution">
    <text evidence="2">The sequence shown here is derived from an EMBL/GenBank/DDBJ whole genome shotgun (WGS) entry which is preliminary data.</text>
</comment>
<dbReference type="EMBL" id="CAMGYJ010000005">
    <property type="protein sequence ID" value="CAI0425003.1"/>
    <property type="molecule type" value="Genomic_DNA"/>
</dbReference>
<evidence type="ECO:0000313" key="3">
    <source>
        <dbReference type="Proteomes" id="UP001154282"/>
    </source>
</evidence>
<gene>
    <name evidence="2" type="ORF">LITE_LOCUS20170</name>
</gene>